<keyword evidence="1" id="KW-0479">Metal-binding</keyword>
<evidence type="ECO:0000259" key="7">
    <source>
        <dbReference type="PROSITE" id="PS51397"/>
    </source>
</evidence>
<gene>
    <name evidence="8" type="ORF">CCUS01_15232</name>
</gene>
<name>A0AAI9VEN8_9PEZI</name>
<feature type="compositionally biased region" description="Basic and acidic residues" evidence="5">
    <location>
        <begin position="356"/>
        <end position="365"/>
    </location>
</feature>
<feature type="domain" description="WLM" evidence="7">
    <location>
        <begin position="1"/>
        <end position="195"/>
    </location>
</feature>
<feature type="region of interest" description="Disordered" evidence="5">
    <location>
        <begin position="159"/>
        <end position="178"/>
    </location>
</feature>
<feature type="region of interest" description="Disordered" evidence="5">
    <location>
        <begin position="486"/>
        <end position="529"/>
    </location>
</feature>
<dbReference type="InterPro" id="IPR036443">
    <property type="entry name" value="Znf_RanBP2_sf"/>
</dbReference>
<keyword evidence="2 4" id="KW-0863">Zinc-finger</keyword>
<dbReference type="GO" id="GO:0008270">
    <property type="term" value="F:zinc ion binding"/>
    <property type="evidence" value="ECO:0007669"/>
    <property type="project" value="UniProtKB-KW"/>
</dbReference>
<organism evidence="8 9">
    <name type="scientific">Colletotrichum cuscutae</name>
    <dbReference type="NCBI Taxonomy" id="1209917"/>
    <lineage>
        <taxon>Eukaryota</taxon>
        <taxon>Fungi</taxon>
        <taxon>Dikarya</taxon>
        <taxon>Ascomycota</taxon>
        <taxon>Pezizomycotina</taxon>
        <taxon>Sordariomycetes</taxon>
        <taxon>Hypocreomycetidae</taxon>
        <taxon>Glomerellales</taxon>
        <taxon>Glomerellaceae</taxon>
        <taxon>Colletotrichum</taxon>
        <taxon>Colletotrichum acutatum species complex</taxon>
    </lineage>
</organism>
<dbReference type="GO" id="GO:0005634">
    <property type="term" value="C:nucleus"/>
    <property type="evidence" value="ECO:0007669"/>
    <property type="project" value="TreeGrafter"/>
</dbReference>
<dbReference type="Pfam" id="PF08325">
    <property type="entry name" value="WLM"/>
    <property type="match status" value="1"/>
</dbReference>
<dbReference type="InterPro" id="IPR053000">
    <property type="entry name" value="WSS1-like_metalloprotease"/>
</dbReference>
<feature type="compositionally biased region" description="Polar residues" evidence="5">
    <location>
        <begin position="490"/>
        <end position="507"/>
    </location>
</feature>
<feature type="compositionally biased region" description="Low complexity" evidence="5">
    <location>
        <begin position="385"/>
        <end position="398"/>
    </location>
</feature>
<evidence type="ECO:0000256" key="3">
    <source>
        <dbReference type="ARBA" id="ARBA00022833"/>
    </source>
</evidence>
<dbReference type="PROSITE" id="PS50199">
    <property type="entry name" value="ZF_RANBP2_2"/>
    <property type="match status" value="1"/>
</dbReference>
<dbReference type="Proteomes" id="UP001239213">
    <property type="component" value="Unassembled WGS sequence"/>
</dbReference>
<feature type="domain" description="RanBP2-type" evidence="6">
    <location>
        <begin position="316"/>
        <end position="345"/>
    </location>
</feature>
<accession>A0AAI9VEN8</accession>
<protein>
    <submittedName>
        <fullName evidence="8">WLM domain-containing protein</fullName>
    </submittedName>
</protein>
<dbReference type="InterPro" id="IPR001876">
    <property type="entry name" value="Znf_RanBP2"/>
</dbReference>
<dbReference type="PANTHER" id="PTHR46622">
    <property type="entry name" value="DNA-DEPENDENT METALLOPROTEASE WSS1"/>
    <property type="match status" value="1"/>
</dbReference>
<dbReference type="PROSITE" id="PS01358">
    <property type="entry name" value="ZF_RANBP2_1"/>
    <property type="match status" value="1"/>
</dbReference>
<evidence type="ECO:0000256" key="2">
    <source>
        <dbReference type="ARBA" id="ARBA00022771"/>
    </source>
</evidence>
<evidence type="ECO:0000313" key="8">
    <source>
        <dbReference type="EMBL" id="KAK1486035.1"/>
    </source>
</evidence>
<feature type="region of interest" description="Disordered" evidence="5">
    <location>
        <begin position="343"/>
        <end position="405"/>
    </location>
</feature>
<sequence>MPEHDALILSFSHLPDFPRAPDALQTLKKVASLVKPIMRVRGWKVRELAEFYPDQANLLGLNINRGQRILVRLRYPNDRSLFLPIEHVVDTMLHELSHIVFGPHDGNFHALWNQLRDEHESLIRKGYTGEGFLSDGHRLGGGRIPMHEARRLARASAEKRRTLTKGSGQRLGGSGPSIGSDIRRTIVGAIERRNTTLQGCGNTNHNDREIQQISETATKNGFRTQAEEDAANEAAIAQALWELVQEEERQRYGGYFIPPTAQNPTGNGGGSVMGDNENRSSSVPPPIPGPGTRPPSIPRPETRPPVVSAPVPQPAPQRGWTCGVCTLHNPSSFLCCDACGTERGQDPQRQVWTPNAEKRERERQRASMAATPKSTTQPATIDLTSSPPRASSSRKPGSTNQRAEPVKPLTWQCTLTWLTTYKESKRRGIESLCGLHTGGMHPAHVKTKVRHDMESFSGTNELPSSYPRATLLLSTRLNDVWLRSEDSAERPTTNQDCLCQDDVNNGQGKHADALGQQSSVKNKGGAAPG</sequence>
<feature type="region of interest" description="Disordered" evidence="5">
    <location>
        <begin position="255"/>
        <end position="316"/>
    </location>
</feature>
<keyword evidence="3" id="KW-0862">Zinc</keyword>
<evidence type="ECO:0000256" key="5">
    <source>
        <dbReference type="SAM" id="MobiDB-lite"/>
    </source>
</evidence>
<reference evidence="8" key="1">
    <citation type="submission" date="2016-11" db="EMBL/GenBank/DDBJ databases">
        <title>The genome sequence of Colletotrichum cuscutae.</title>
        <authorList>
            <person name="Baroncelli R."/>
        </authorList>
    </citation>
    <scope>NUCLEOTIDE SEQUENCE</scope>
    <source>
        <strain evidence="8">IMI 304802</strain>
    </source>
</reference>
<dbReference type="AlphaFoldDB" id="A0AAI9VEN8"/>
<keyword evidence="9" id="KW-1185">Reference proteome</keyword>
<dbReference type="PROSITE" id="PS51397">
    <property type="entry name" value="WLM"/>
    <property type="match status" value="1"/>
</dbReference>
<feature type="compositionally biased region" description="Polar residues" evidence="5">
    <location>
        <begin position="372"/>
        <end position="384"/>
    </location>
</feature>
<dbReference type="GO" id="GO:0006281">
    <property type="term" value="P:DNA repair"/>
    <property type="evidence" value="ECO:0007669"/>
    <property type="project" value="TreeGrafter"/>
</dbReference>
<evidence type="ECO:0000313" key="9">
    <source>
        <dbReference type="Proteomes" id="UP001239213"/>
    </source>
</evidence>
<dbReference type="GO" id="GO:0008237">
    <property type="term" value="F:metallopeptidase activity"/>
    <property type="evidence" value="ECO:0007669"/>
    <property type="project" value="TreeGrafter"/>
</dbReference>
<evidence type="ECO:0000256" key="4">
    <source>
        <dbReference type="PROSITE-ProRule" id="PRU00322"/>
    </source>
</evidence>
<evidence type="ECO:0000259" key="6">
    <source>
        <dbReference type="PROSITE" id="PS50199"/>
    </source>
</evidence>
<dbReference type="InterPro" id="IPR013536">
    <property type="entry name" value="WLM_dom"/>
</dbReference>
<feature type="compositionally biased region" description="Pro residues" evidence="5">
    <location>
        <begin position="283"/>
        <end position="298"/>
    </location>
</feature>
<dbReference type="PANTHER" id="PTHR46622:SF1">
    <property type="entry name" value="DNA-DEPENDENT METALLOPROTEASE WSS1"/>
    <property type="match status" value="1"/>
</dbReference>
<proteinExistence type="predicted"/>
<comment type="caution">
    <text evidence="8">The sequence shown here is derived from an EMBL/GenBank/DDBJ whole genome shotgun (WGS) entry which is preliminary data.</text>
</comment>
<evidence type="ECO:0000256" key="1">
    <source>
        <dbReference type="ARBA" id="ARBA00022723"/>
    </source>
</evidence>
<dbReference type="EMBL" id="MPDP01000065">
    <property type="protein sequence ID" value="KAK1486035.1"/>
    <property type="molecule type" value="Genomic_DNA"/>
</dbReference>
<dbReference type="SUPFAM" id="SSF90209">
    <property type="entry name" value="Ran binding protein zinc finger-like"/>
    <property type="match status" value="1"/>
</dbReference>
<dbReference type="Gene3D" id="2.30.30.380">
    <property type="entry name" value="Zn-finger domain of Sec23/24"/>
    <property type="match status" value="1"/>
</dbReference>